<evidence type="ECO:0000313" key="4">
    <source>
        <dbReference type="Proteomes" id="UP001335737"/>
    </source>
</evidence>
<accession>A0ABU6KE06</accession>
<keyword evidence="1" id="KW-0812">Transmembrane</keyword>
<evidence type="ECO:0000256" key="1">
    <source>
        <dbReference type="SAM" id="Phobius"/>
    </source>
</evidence>
<proteinExistence type="predicted"/>
<dbReference type="InterPro" id="IPR010656">
    <property type="entry name" value="DctM"/>
</dbReference>
<evidence type="ECO:0000313" key="3">
    <source>
        <dbReference type="EMBL" id="MEC5423361.1"/>
    </source>
</evidence>
<name>A0ABU6KE06_9BACI</name>
<reference evidence="3 4" key="1">
    <citation type="journal article" date="2024" name="Int. J. Syst. Evol. Microbiol.">
        <title>Virgibacillus tibetensis sp. nov., isolated from salt lake on the Tibetan Plateau of China.</title>
        <authorList>
            <person name="Phurbu D."/>
            <person name="Liu Z.-X."/>
            <person name="Wang R."/>
            <person name="Zheng Y.-Y."/>
            <person name="Liu H.-C."/>
            <person name="Zhou Y.-G."/>
            <person name="Yu Y.-J."/>
            <person name="Li A.-H."/>
        </authorList>
    </citation>
    <scope>NUCLEOTIDE SEQUENCE [LARGE SCALE GENOMIC DNA]</scope>
    <source>
        <strain evidence="3 4">C22-A2</strain>
    </source>
</reference>
<feature type="domain" description="TRAP C4-dicarboxylate transport system permease DctM subunit" evidence="2">
    <location>
        <begin position="1"/>
        <end position="49"/>
    </location>
</feature>
<keyword evidence="1" id="KW-0472">Membrane</keyword>
<sequence>MVGLLSITGIGIKLSNFILSLSGTAMLSLFLAMIVCIILGMGMRTTAAYKPPY</sequence>
<keyword evidence="4" id="KW-1185">Reference proteome</keyword>
<feature type="transmembrane region" description="Helical" evidence="1">
    <location>
        <begin position="17"/>
        <end position="40"/>
    </location>
</feature>
<comment type="caution">
    <text evidence="3">The sequence shown here is derived from an EMBL/GenBank/DDBJ whole genome shotgun (WGS) entry which is preliminary data.</text>
</comment>
<keyword evidence="1" id="KW-1133">Transmembrane helix</keyword>
<dbReference type="Proteomes" id="UP001335737">
    <property type="component" value="Unassembled WGS sequence"/>
</dbReference>
<gene>
    <name evidence="3" type="ORF">QGM71_07600</name>
</gene>
<dbReference type="EMBL" id="JARZFX010000002">
    <property type="protein sequence ID" value="MEC5423361.1"/>
    <property type="molecule type" value="Genomic_DNA"/>
</dbReference>
<organism evidence="3 4">
    <name type="scientific">Virgibacillus tibetensis</name>
    <dbReference type="NCBI Taxonomy" id="3042313"/>
    <lineage>
        <taxon>Bacteria</taxon>
        <taxon>Bacillati</taxon>
        <taxon>Bacillota</taxon>
        <taxon>Bacilli</taxon>
        <taxon>Bacillales</taxon>
        <taxon>Bacillaceae</taxon>
        <taxon>Virgibacillus</taxon>
    </lineage>
</organism>
<evidence type="ECO:0000259" key="2">
    <source>
        <dbReference type="Pfam" id="PF06808"/>
    </source>
</evidence>
<dbReference type="Pfam" id="PF06808">
    <property type="entry name" value="DctM"/>
    <property type="match status" value="1"/>
</dbReference>
<protein>
    <submittedName>
        <fullName evidence="3">TRAP transporter large permease subunit</fullName>
    </submittedName>
</protein>